<evidence type="ECO:0000256" key="1">
    <source>
        <dbReference type="SAM" id="MobiDB-lite"/>
    </source>
</evidence>
<feature type="region of interest" description="Disordered" evidence="1">
    <location>
        <begin position="97"/>
        <end position="155"/>
    </location>
</feature>
<accession>A0ABD1STY7</accession>
<dbReference type="EMBL" id="JBFOLJ010000010">
    <property type="protein sequence ID" value="KAL2503274.1"/>
    <property type="molecule type" value="Genomic_DNA"/>
</dbReference>
<organism evidence="2 3">
    <name type="scientific">Forsythia ovata</name>
    <dbReference type="NCBI Taxonomy" id="205694"/>
    <lineage>
        <taxon>Eukaryota</taxon>
        <taxon>Viridiplantae</taxon>
        <taxon>Streptophyta</taxon>
        <taxon>Embryophyta</taxon>
        <taxon>Tracheophyta</taxon>
        <taxon>Spermatophyta</taxon>
        <taxon>Magnoliopsida</taxon>
        <taxon>eudicotyledons</taxon>
        <taxon>Gunneridae</taxon>
        <taxon>Pentapetalae</taxon>
        <taxon>asterids</taxon>
        <taxon>lamiids</taxon>
        <taxon>Lamiales</taxon>
        <taxon>Oleaceae</taxon>
        <taxon>Forsythieae</taxon>
        <taxon>Forsythia</taxon>
    </lineage>
</organism>
<feature type="compositionally biased region" description="Polar residues" evidence="1">
    <location>
        <begin position="100"/>
        <end position="111"/>
    </location>
</feature>
<protein>
    <submittedName>
        <fullName evidence="2">Uncharacterized protein</fullName>
    </submittedName>
</protein>
<feature type="compositionally biased region" description="Basic and acidic residues" evidence="1">
    <location>
        <begin position="141"/>
        <end position="155"/>
    </location>
</feature>
<dbReference type="AlphaFoldDB" id="A0ABD1STY7"/>
<proteinExistence type="predicted"/>
<sequence>MAICPYLSKNMKKTSEDTKIGRPDQIKPYGCTRQKPKYAQSAAQHGRDLASTPATVTGNARIGRELGMELATTVALDLLAFATLNVKRPQSLHFLPRRFQLSTPSSNRNTQSPPASPPLSSPTENAAASSCGSPRQSPVASHHESTPKPRRGELV</sequence>
<reference evidence="3" key="1">
    <citation type="submission" date="2024-07" db="EMBL/GenBank/DDBJ databases">
        <title>Two chromosome-level genome assemblies of Korean endemic species Abeliophyllum distichum and Forsythia ovata (Oleaceae).</title>
        <authorList>
            <person name="Jang H."/>
        </authorList>
    </citation>
    <scope>NUCLEOTIDE SEQUENCE [LARGE SCALE GENOMIC DNA]</scope>
</reference>
<keyword evidence="3" id="KW-1185">Reference proteome</keyword>
<gene>
    <name evidence="2" type="ORF">Fot_37122</name>
</gene>
<evidence type="ECO:0000313" key="2">
    <source>
        <dbReference type="EMBL" id="KAL2503274.1"/>
    </source>
</evidence>
<dbReference type="Proteomes" id="UP001604277">
    <property type="component" value="Unassembled WGS sequence"/>
</dbReference>
<comment type="caution">
    <text evidence="2">The sequence shown here is derived from an EMBL/GenBank/DDBJ whole genome shotgun (WGS) entry which is preliminary data.</text>
</comment>
<feature type="compositionally biased region" description="Polar residues" evidence="1">
    <location>
        <begin position="123"/>
        <end position="139"/>
    </location>
</feature>
<evidence type="ECO:0000313" key="3">
    <source>
        <dbReference type="Proteomes" id="UP001604277"/>
    </source>
</evidence>
<name>A0ABD1STY7_9LAMI</name>